<dbReference type="Proteomes" id="UP000009168">
    <property type="component" value="Unassembled WGS sequence"/>
</dbReference>
<dbReference type="Gene3D" id="2.60.120.10">
    <property type="entry name" value="Jelly Rolls"/>
    <property type="match status" value="3"/>
</dbReference>
<dbReference type="PANTHER" id="PTHR23011">
    <property type="entry name" value="CYCLIC NUCLEOTIDE-BINDING DOMAIN CONTAINING PROTEIN"/>
    <property type="match status" value="1"/>
</dbReference>
<dbReference type="PROSITE" id="PS50042">
    <property type="entry name" value="CNMP_BINDING_3"/>
    <property type="match status" value="3"/>
</dbReference>
<feature type="compositionally biased region" description="Basic and acidic residues" evidence="1">
    <location>
        <begin position="230"/>
        <end position="240"/>
    </location>
</feature>
<dbReference type="InterPro" id="IPR000595">
    <property type="entry name" value="cNMP-bd_dom"/>
</dbReference>
<dbReference type="RefSeq" id="XP_001024719.2">
    <property type="nucleotide sequence ID" value="XM_001024719.2"/>
</dbReference>
<dbReference type="InterPro" id="IPR018490">
    <property type="entry name" value="cNMP-bd_dom_sf"/>
</dbReference>
<proteinExistence type="predicted"/>
<name>I7M3X4_TETTS</name>
<sequence>MIEQPSDKQQAYSINYLQAPIQMSLENISPIDSDREIPLKIEDALIFGSQSKLNQDEIEKMNKNIVRQFNKQTTLEEIENPFLSMDDKIKNALMALKKPIYQRNLKEQKAIIRVIESNQFIQKTKLYNKSLLNQISNCVQLEKIQKGKPVFWYGDRPDKFYLIVKGKVSVLVPKSKNEIAQIKEELQNNSFSSNSIESPLKKMTHEQNQYSLLLNFPNISTNKNNIKKLDKSNDFEKSQHSLDSSKNYDEYNSPLTAMQSRKKSNFSQINSERQIKINQNIKKITTVSPFQPALQIKKNILLKKKRLDDYQYQDHDVIIPGIPLTRQEIFNWKQYFLVEDEVTIMKYNHIKFLTDGEVFGDFGLLIRKPRSATILAVQDTIVLSIQKSDYEELIREISYNKMEKKVKFFQQSLCFNENKIKPEQLNQIVLDFSTKIKLNQGWNLFQEGDPTDSLYLIKKGELQLSKHIRFTYNETTQQYSYDIESNHNNLNDSLTNPSTSKKGKLKTCQLDYIIVSAKEFIGSEDLFYNKKFRTYTAKCLTDVTVYVIQKSQLLKLINEFFFFKIAMQKYAHSKLEHHLERIDSVASAKKLNLELNQKNINTFRSSSQKDFGAPNNSERKSFFCRNTTQNFMQQFLPQQNFQSKTLVLSLKNSSSNIQGANKSEQSFKNFQDNQQQNPNMYYNHIPSLQLIDEGSQQQNGSIQQNGYLSSQKRLQHKQPIMSEQNNNQNNEDLKLMFEDIDIFRNVQTYSDEHIEDEGQPTSPSGQNQFWFDQGLKTQLDKKINHQIKEKDPSYIKKVRQTFKGNMECSRYGLLEKRLNKLISSKPKLISTVFNQLQQTKTVSNEQSTQIPLNNVQKHKSSMNLLQVKKQESISPEKISATSIQFQSQRQIELGQPKQLDKFLDMQSSISKIKSQMTTPRQQKLKNFYMLVDQNDLESNDYQIDIDLHKKKKCEKSKSIFLSTEHNSQNSIDHFQLQPIYQCQKLGKPLQNKTIQKQQSHSFTVPLQSPSQEQAISKKKFDKLNLEITNSNSKSNFASPRLSIDLMQKSREEQKMFTHNIGFRSHRSQKEFQSVKKKNDFFQSDYFEIKGFSKKKEEFLVS</sequence>
<feature type="domain" description="Cyclic nucleotide-binding" evidence="2">
    <location>
        <begin position="128"/>
        <end position="196"/>
    </location>
</feature>
<dbReference type="CDD" id="cd00038">
    <property type="entry name" value="CAP_ED"/>
    <property type="match status" value="3"/>
</dbReference>
<gene>
    <name evidence="3" type="ORF">TTHERM_00616490</name>
</gene>
<protein>
    <submittedName>
        <fullName evidence="3">Cyclic nucleotide-binding domain protein</fullName>
    </submittedName>
</protein>
<dbReference type="KEGG" id="tet:TTHERM_00616490"/>
<evidence type="ECO:0000313" key="3">
    <source>
        <dbReference type="EMBL" id="EAS04474.2"/>
    </source>
</evidence>
<dbReference type="OrthoDB" id="327926at2759"/>
<feature type="domain" description="Cyclic nucleotide-binding" evidence="2">
    <location>
        <begin position="416"/>
        <end position="464"/>
    </location>
</feature>
<feature type="domain" description="Cyclic nucleotide-binding" evidence="2">
    <location>
        <begin position="335"/>
        <end position="411"/>
    </location>
</feature>
<reference evidence="4" key="1">
    <citation type="journal article" date="2006" name="PLoS Biol.">
        <title>Macronuclear genome sequence of the ciliate Tetrahymena thermophila, a model eukaryote.</title>
        <authorList>
            <person name="Eisen J.A."/>
            <person name="Coyne R.S."/>
            <person name="Wu M."/>
            <person name="Wu D."/>
            <person name="Thiagarajan M."/>
            <person name="Wortman J.R."/>
            <person name="Badger J.H."/>
            <person name="Ren Q."/>
            <person name="Amedeo P."/>
            <person name="Jones K.M."/>
            <person name="Tallon L.J."/>
            <person name="Delcher A.L."/>
            <person name="Salzberg S.L."/>
            <person name="Silva J.C."/>
            <person name="Haas B.J."/>
            <person name="Majoros W.H."/>
            <person name="Farzad M."/>
            <person name="Carlton J.M."/>
            <person name="Smith R.K. Jr."/>
            <person name="Garg J."/>
            <person name="Pearlman R.E."/>
            <person name="Karrer K.M."/>
            <person name="Sun L."/>
            <person name="Manning G."/>
            <person name="Elde N.C."/>
            <person name="Turkewitz A.P."/>
            <person name="Asai D.J."/>
            <person name="Wilkes D.E."/>
            <person name="Wang Y."/>
            <person name="Cai H."/>
            <person name="Collins K."/>
            <person name="Stewart B.A."/>
            <person name="Lee S.R."/>
            <person name="Wilamowska K."/>
            <person name="Weinberg Z."/>
            <person name="Ruzzo W.L."/>
            <person name="Wloga D."/>
            <person name="Gaertig J."/>
            <person name="Frankel J."/>
            <person name="Tsao C.-C."/>
            <person name="Gorovsky M.A."/>
            <person name="Keeling P.J."/>
            <person name="Waller R.F."/>
            <person name="Patron N.J."/>
            <person name="Cherry J.M."/>
            <person name="Stover N.A."/>
            <person name="Krieger C.J."/>
            <person name="del Toro C."/>
            <person name="Ryder H.F."/>
            <person name="Williamson S.C."/>
            <person name="Barbeau R.A."/>
            <person name="Hamilton E.P."/>
            <person name="Orias E."/>
        </authorList>
    </citation>
    <scope>NUCLEOTIDE SEQUENCE [LARGE SCALE GENOMIC DNA]</scope>
    <source>
        <strain evidence="4">SB210</strain>
    </source>
</reference>
<dbReference type="PANTHER" id="PTHR23011:SF28">
    <property type="entry name" value="CYCLIC NUCLEOTIDE-BINDING DOMAIN CONTAINING PROTEIN"/>
    <property type="match status" value="1"/>
</dbReference>
<keyword evidence="4" id="KW-1185">Reference proteome</keyword>
<dbReference type="Pfam" id="PF00027">
    <property type="entry name" value="cNMP_binding"/>
    <property type="match status" value="1"/>
</dbReference>
<dbReference type="EMBL" id="GG662448">
    <property type="protein sequence ID" value="EAS04474.2"/>
    <property type="molecule type" value="Genomic_DNA"/>
</dbReference>
<dbReference type="InParanoid" id="I7M3X4"/>
<evidence type="ECO:0000256" key="1">
    <source>
        <dbReference type="SAM" id="MobiDB-lite"/>
    </source>
</evidence>
<feature type="region of interest" description="Disordered" evidence="1">
    <location>
        <begin position="230"/>
        <end position="251"/>
    </location>
</feature>
<evidence type="ECO:0000259" key="2">
    <source>
        <dbReference type="PROSITE" id="PS50042"/>
    </source>
</evidence>
<dbReference type="SUPFAM" id="SSF51206">
    <property type="entry name" value="cAMP-binding domain-like"/>
    <property type="match status" value="2"/>
</dbReference>
<evidence type="ECO:0000313" key="4">
    <source>
        <dbReference type="Proteomes" id="UP000009168"/>
    </source>
</evidence>
<dbReference type="AlphaFoldDB" id="I7M3X4"/>
<dbReference type="InterPro" id="IPR014710">
    <property type="entry name" value="RmlC-like_jellyroll"/>
</dbReference>
<dbReference type="GeneID" id="7833061"/>
<organism evidence="3 4">
    <name type="scientific">Tetrahymena thermophila (strain SB210)</name>
    <dbReference type="NCBI Taxonomy" id="312017"/>
    <lineage>
        <taxon>Eukaryota</taxon>
        <taxon>Sar</taxon>
        <taxon>Alveolata</taxon>
        <taxon>Ciliophora</taxon>
        <taxon>Intramacronucleata</taxon>
        <taxon>Oligohymenophorea</taxon>
        <taxon>Hymenostomatida</taxon>
        <taxon>Tetrahymenina</taxon>
        <taxon>Tetrahymenidae</taxon>
        <taxon>Tetrahymena</taxon>
    </lineage>
</organism>
<accession>I7M3X4</accession>